<accession>A0A2G9SP46</accession>
<proteinExistence type="predicted"/>
<organism evidence="1">
    <name type="scientific">Aquarana catesbeiana</name>
    <name type="common">American bullfrog</name>
    <name type="synonym">Rana catesbeiana</name>
    <dbReference type="NCBI Taxonomy" id="8400"/>
    <lineage>
        <taxon>Eukaryota</taxon>
        <taxon>Metazoa</taxon>
        <taxon>Chordata</taxon>
        <taxon>Craniata</taxon>
        <taxon>Vertebrata</taxon>
        <taxon>Euteleostomi</taxon>
        <taxon>Amphibia</taxon>
        <taxon>Batrachia</taxon>
        <taxon>Anura</taxon>
        <taxon>Neobatrachia</taxon>
        <taxon>Ranoidea</taxon>
        <taxon>Ranidae</taxon>
        <taxon>Aquarana</taxon>
    </lineage>
</organism>
<dbReference type="EMBL" id="KV923633">
    <property type="protein sequence ID" value="PIO41141.1"/>
    <property type="molecule type" value="Genomic_DNA"/>
</dbReference>
<reference evidence="1" key="1">
    <citation type="submission" date="2017-08" db="EMBL/GenBank/DDBJ databases">
        <title>Assembly of the North American Bullfrog Genome.</title>
        <authorList>
            <person name="Warren R.L."/>
            <person name="Vandervalk B.P."/>
            <person name="Kucuk E."/>
            <person name="Birol I."/>
            <person name="Helbing C."/>
            <person name="Pandoh P."/>
            <person name="Behsaz B."/>
            <person name="Mohamadi H."/>
            <person name="Chu J."/>
            <person name="Jackman S."/>
            <person name="Hammond S.A."/>
            <person name="Veldhoen N."/>
            <person name="Kirk H."/>
            <person name="Zhao Y."/>
            <person name="Coope R."/>
            <person name="Pleasance S."/>
            <person name="Moore R."/>
            <person name="Holt R."/>
        </authorList>
    </citation>
    <scope>NUCLEOTIDE SEQUENCE</scope>
    <source>
        <strain evidence="1">Bruno</strain>
        <tissue evidence="1">Liver</tissue>
    </source>
</reference>
<sequence length="98" mass="10666">MVSEASRIPQGDEMLSALHNAIWLHGTNDSVPAGSECMDTTALSADTITLLGEANSLWSPKELQCMSIETFAKTVNILCGLRRFNQSQLSVLKDKAKQ</sequence>
<feature type="non-terminal residue" evidence="1">
    <location>
        <position position="98"/>
    </location>
</feature>
<evidence type="ECO:0000313" key="1">
    <source>
        <dbReference type="EMBL" id="PIO41141.1"/>
    </source>
</evidence>
<name>A0A2G9SP46_AQUCT</name>
<protein>
    <submittedName>
        <fullName evidence="1">Uncharacterized protein</fullName>
    </submittedName>
</protein>
<dbReference type="OrthoDB" id="8195838at2759"/>
<dbReference type="AlphaFoldDB" id="A0A2G9SP46"/>
<gene>
    <name evidence="1" type="ORF">AB205_0197360</name>
</gene>